<organism evidence="4 5">
    <name type="scientific">Olea europaea subsp. europaea</name>
    <dbReference type="NCBI Taxonomy" id="158383"/>
    <lineage>
        <taxon>Eukaryota</taxon>
        <taxon>Viridiplantae</taxon>
        <taxon>Streptophyta</taxon>
        <taxon>Embryophyta</taxon>
        <taxon>Tracheophyta</taxon>
        <taxon>Spermatophyta</taxon>
        <taxon>Magnoliopsida</taxon>
        <taxon>eudicotyledons</taxon>
        <taxon>Gunneridae</taxon>
        <taxon>Pentapetalae</taxon>
        <taxon>asterids</taxon>
        <taxon>lamiids</taxon>
        <taxon>Lamiales</taxon>
        <taxon>Oleaceae</taxon>
        <taxon>Oleeae</taxon>
        <taxon>Olea</taxon>
    </lineage>
</organism>
<evidence type="ECO:0000256" key="3">
    <source>
        <dbReference type="PROSITE-ProRule" id="PRU00339"/>
    </source>
</evidence>
<dbReference type="EMBL" id="CACTIH010005662">
    <property type="protein sequence ID" value="CAA2999973.1"/>
    <property type="molecule type" value="Genomic_DNA"/>
</dbReference>
<sequence length="253" mass="29092">MAESQEKSDEVSLKDQGNEFFKSGNYLKAAALYTQAIKQDPSNPTLYSNRAAAFLHLVKLNKALTDAETTVNLKPDWEKGYFRKGCVLEAMERYDDALAAFQIALKYNPQSSEVSKKIKRLMQLSKDKKRAQEVENMRSNVDMAKHLDTVKFELSEKYGREECWKDIFSFLVETMETAVKSWHETSKVDPRVHFLLDKEKTDTEKYAPAVNIDKTVCSRFFLSSCMFSGTKKYNILPSGMERSRIKEMEARTA</sequence>
<proteinExistence type="predicted"/>
<evidence type="ECO:0000256" key="1">
    <source>
        <dbReference type="ARBA" id="ARBA00022737"/>
    </source>
</evidence>
<reference evidence="4 5" key="1">
    <citation type="submission" date="2019-12" db="EMBL/GenBank/DDBJ databases">
        <authorList>
            <person name="Alioto T."/>
            <person name="Alioto T."/>
            <person name="Gomez Garrido J."/>
        </authorList>
    </citation>
    <scope>NUCLEOTIDE SEQUENCE [LARGE SCALE GENOMIC DNA]</scope>
</reference>
<keyword evidence="1" id="KW-0677">Repeat</keyword>
<feature type="repeat" description="TPR" evidence="3">
    <location>
        <begin position="10"/>
        <end position="43"/>
    </location>
</feature>
<accession>A0A8S0T6S4</accession>
<dbReference type="PROSITE" id="PS50005">
    <property type="entry name" value="TPR"/>
    <property type="match status" value="2"/>
</dbReference>
<evidence type="ECO:0000313" key="4">
    <source>
        <dbReference type="EMBL" id="CAA2999973.1"/>
    </source>
</evidence>
<dbReference type="GO" id="GO:0051879">
    <property type="term" value="F:Hsp90 protein binding"/>
    <property type="evidence" value="ECO:0007669"/>
    <property type="project" value="TreeGrafter"/>
</dbReference>
<feature type="repeat" description="TPR" evidence="3">
    <location>
        <begin position="78"/>
        <end position="111"/>
    </location>
</feature>
<dbReference type="Gene3D" id="1.25.40.10">
    <property type="entry name" value="Tetratricopeptide repeat domain"/>
    <property type="match status" value="1"/>
</dbReference>
<protein>
    <submittedName>
        <fullName evidence="4">Serine threonine- phosphatase 5</fullName>
    </submittedName>
</protein>
<evidence type="ECO:0000313" key="5">
    <source>
        <dbReference type="Proteomes" id="UP000594638"/>
    </source>
</evidence>
<dbReference type="AlphaFoldDB" id="A0A8S0T6S4"/>
<dbReference type="Proteomes" id="UP000594638">
    <property type="component" value="Unassembled WGS sequence"/>
</dbReference>
<dbReference type="OrthoDB" id="2423701at2759"/>
<gene>
    <name evidence="4" type="ORF">OLEA9_A109060</name>
</gene>
<dbReference type="InterPro" id="IPR013105">
    <property type="entry name" value="TPR_2"/>
</dbReference>
<dbReference type="Gramene" id="OE9A109060T2">
    <property type="protein sequence ID" value="OE9A109060C2"/>
    <property type="gene ID" value="OE9A109060"/>
</dbReference>
<dbReference type="SUPFAM" id="SSF48452">
    <property type="entry name" value="TPR-like"/>
    <property type="match status" value="1"/>
</dbReference>
<dbReference type="PANTHER" id="PTHR22904:SF523">
    <property type="entry name" value="STRESS-INDUCED-PHOSPHOPROTEIN 1"/>
    <property type="match status" value="1"/>
</dbReference>
<comment type="caution">
    <text evidence="4">The sequence shown here is derived from an EMBL/GenBank/DDBJ whole genome shotgun (WGS) entry which is preliminary data.</text>
</comment>
<keyword evidence="2 3" id="KW-0802">TPR repeat</keyword>
<name>A0A8S0T6S4_OLEEU</name>
<dbReference type="Pfam" id="PF07719">
    <property type="entry name" value="TPR_2"/>
    <property type="match status" value="1"/>
</dbReference>
<dbReference type="FunFam" id="1.25.40.10:FF:000295">
    <property type="entry name" value="serine/threonine-protein phosphatase 5"/>
    <property type="match status" value="1"/>
</dbReference>
<dbReference type="PANTHER" id="PTHR22904">
    <property type="entry name" value="TPR REPEAT CONTAINING PROTEIN"/>
    <property type="match status" value="1"/>
</dbReference>
<keyword evidence="5" id="KW-1185">Reference proteome</keyword>
<dbReference type="InterPro" id="IPR011990">
    <property type="entry name" value="TPR-like_helical_dom_sf"/>
</dbReference>
<evidence type="ECO:0000256" key="2">
    <source>
        <dbReference type="ARBA" id="ARBA00022803"/>
    </source>
</evidence>
<dbReference type="Pfam" id="PF13414">
    <property type="entry name" value="TPR_11"/>
    <property type="match status" value="1"/>
</dbReference>
<dbReference type="InterPro" id="IPR019734">
    <property type="entry name" value="TPR_rpt"/>
</dbReference>
<dbReference type="SMART" id="SM00028">
    <property type="entry name" value="TPR"/>
    <property type="match status" value="3"/>
</dbReference>